<accession>A0A0F9BPS3</accession>
<feature type="non-terminal residue" evidence="1">
    <location>
        <position position="1"/>
    </location>
</feature>
<proteinExistence type="predicted"/>
<dbReference type="EMBL" id="LAZR01036795">
    <property type="protein sequence ID" value="KKL23909.1"/>
    <property type="molecule type" value="Genomic_DNA"/>
</dbReference>
<sequence length="27" mass="3025">RGGDLEEGFNPMIMLLKLDCGAEPYVR</sequence>
<gene>
    <name evidence="1" type="ORF">LCGC14_2420680</name>
</gene>
<reference evidence="1" key="1">
    <citation type="journal article" date="2015" name="Nature">
        <title>Complex archaea that bridge the gap between prokaryotes and eukaryotes.</title>
        <authorList>
            <person name="Spang A."/>
            <person name="Saw J.H."/>
            <person name="Jorgensen S.L."/>
            <person name="Zaremba-Niedzwiedzka K."/>
            <person name="Martijn J."/>
            <person name="Lind A.E."/>
            <person name="van Eijk R."/>
            <person name="Schleper C."/>
            <person name="Guy L."/>
            <person name="Ettema T.J."/>
        </authorList>
    </citation>
    <scope>NUCLEOTIDE SEQUENCE</scope>
</reference>
<dbReference type="AlphaFoldDB" id="A0A0F9BPS3"/>
<comment type="caution">
    <text evidence="1">The sequence shown here is derived from an EMBL/GenBank/DDBJ whole genome shotgun (WGS) entry which is preliminary data.</text>
</comment>
<organism evidence="1">
    <name type="scientific">marine sediment metagenome</name>
    <dbReference type="NCBI Taxonomy" id="412755"/>
    <lineage>
        <taxon>unclassified sequences</taxon>
        <taxon>metagenomes</taxon>
        <taxon>ecological metagenomes</taxon>
    </lineage>
</organism>
<evidence type="ECO:0000313" key="1">
    <source>
        <dbReference type="EMBL" id="KKL23909.1"/>
    </source>
</evidence>
<name>A0A0F9BPS3_9ZZZZ</name>
<protein>
    <submittedName>
        <fullName evidence="1">Uncharacterized protein</fullName>
    </submittedName>
</protein>